<dbReference type="InterPro" id="IPR005467">
    <property type="entry name" value="His_kinase_dom"/>
</dbReference>
<name>A0ABQ3C500_9GAMM</name>
<keyword evidence="3" id="KW-0597">Phosphoprotein</keyword>
<evidence type="ECO:0000256" key="3">
    <source>
        <dbReference type="ARBA" id="ARBA00022553"/>
    </source>
</evidence>
<dbReference type="Pfam" id="PF02518">
    <property type="entry name" value="HATPase_c"/>
    <property type="match status" value="1"/>
</dbReference>
<dbReference type="SMART" id="SM00387">
    <property type="entry name" value="HATPase_c"/>
    <property type="match status" value="1"/>
</dbReference>
<dbReference type="SUPFAM" id="SSF47384">
    <property type="entry name" value="Homodimeric domain of signal transducing histidine kinase"/>
    <property type="match status" value="1"/>
</dbReference>
<dbReference type="Gene3D" id="1.10.287.130">
    <property type="match status" value="1"/>
</dbReference>
<evidence type="ECO:0000313" key="7">
    <source>
        <dbReference type="EMBL" id="GGZ68536.1"/>
    </source>
</evidence>
<dbReference type="CDD" id="cd00082">
    <property type="entry name" value="HisKA"/>
    <property type="match status" value="1"/>
</dbReference>
<dbReference type="InterPro" id="IPR004358">
    <property type="entry name" value="Sig_transdc_His_kin-like_C"/>
</dbReference>
<dbReference type="Proteomes" id="UP000643403">
    <property type="component" value="Unassembled WGS sequence"/>
</dbReference>
<evidence type="ECO:0000256" key="4">
    <source>
        <dbReference type="ARBA" id="ARBA00022679"/>
    </source>
</evidence>
<dbReference type="PANTHER" id="PTHR42878:SF15">
    <property type="entry name" value="BACTERIOPHYTOCHROME"/>
    <property type="match status" value="1"/>
</dbReference>
<dbReference type="InterPro" id="IPR036097">
    <property type="entry name" value="HisK_dim/P_sf"/>
</dbReference>
<dbReference type="PRINTS" id="PR00344">
    <property type="entry name" value="BCTRLSENSOR"/>
</dbReference>
<dbReference type="Gene3D" id="3.30.565.10">
    <property type="entry name" value="Histidine kinase-like ATPase, C-terminal domain"/>
    <property type="match status" value="1"/>
</dbReference>
<evidence type="ECO:0000259" key="6">
    <source>
        <dbReference type="PROSITE" id="PS50109"/>
    </source>
</evidence>
<dbReference type="RefSeq" id="WP_189450184.1">
    <property type="nucleotide sequence ID" value="NZ_BMXY01000003.1"/>
</dbReference>
<evidence type="ECO:0000256" key="1">
    <source>
        <dbReference type="ARBA" id="ARBA00000085"/>
    </source>
</evidence>
<accession>A0ABQ3C500</accession>
<dbReference type="Pfam" id="PF00512">
    <property type="entry name" value="HisKA"/>
    <property type="match status" value="1"/>
</dbReference>
<dbReference type="InterPro" id="IPR050351">
    <property type="entry name" value="BphY/WalK/GraS-like"/>
</dbReference>
<keyword evidence="5" id="KW-0418">Kinase</keyword>
<dbReference type="InterPro" id="IPR036890">
    <property type="entry name" value="HATPase_C_sf"/>
</dbReference>
<evidence type="ECO:0000256" key="2">
    <source>
        <dbReference type="ARBA" id="ARBA00012438"/>
    </source>
</evidence>
<dbReference type="EMBL" id="BMXY01000003">
    <property type="protein sequence ID" value="GGZ68536.1"/>
    <property type="molecule type" value="Genomic_DNA"/>
</dbReference>
<keyword evidence="4" id="KW-0808">Transferase</keyword>
<reference evidence="8" key="1">
    <citation type="journal article" date="2019" name="Int. J. Syst. Evol. Microbiol.">
        <title>The Global Catalogue of Microorganisms (GCM) 10K type strain sequencing project: providing services to taxonomists for standard genome sequencing and annotation.</title>
        <authorList>
            <consortium name="The Broad Institute Genomics Platform"/>
            <consortium name="The Broad Institute Genome Sequencing Center for Infectious Disease"/>
            <person name="Wu L."/>
            <person name="Ma J."/>
        </authorList>
    </citation>
    <scope>NUCLEOTIDE SEQUENCE [LARGE SCALE GENOMIC DNA]</scope>
    <source>
        <strain evidence="8">KCTC 22558</strain>
    </source>
</reference>
<protein>
    <recommendedName>
        <fullName evidence="2">histidine kinase</fullName>
        <ecNumber evidence="2">2.7.13.3</ecNumber>
    </recommendedName>
</protein>
<evidence type="ECO:0000256" key="5">
    <source>
        <dbReference type="ARBA" id="ARBA00022777"/>
    </source>
</evidence>
<sequence length="328" mass="35528">MPVSPLPTDRMDPTSPSFEALVRACTAPSALLDAQGTVLAANSAFVQRLRLDAGARLDGLDASPGEGGVSIDIDGGRLHVRALDATHRLAQWLEAPVDRTAEQRQLQMFADTVAHDLRAPLRSIDSFARLLEERAAAKLDAAERMHLSRIRAAATRMSGLLTALGELSRAASAAMQRSDVDLSLLAEWAIAELHDAEPERDVVVHVQPDLHVLGDERLLRQMLRELLGNAWTFTRHTSPAEIDVRGERVGNMLRMSIRDTGAGFDMQYAHKLFQPFQRLHGAEQGAGHGLGLAIAQRIAQRHGGGVTAESVEGQGSTFTVELPVADDE</sequence>
<evidence type="ECO:0000313" key="8">
    <source>
        <dbReference type="Proteomes" id="UP000643403"/>
    </source>
</evidence>
<gene>
    <name evidence="7" type="ORF">GCM10008101_23550</name>
</gene>
<dbReference type="EC" id="2.7.13.3" evidence="2"/>
<dbReference type="PANTHER" id="PTHR42878">
    <property type="entry name" value="TWO-COMPONENT HISTIDINE KINASE"/>
    <property type="match status" value="1"/>
</dbReference>
<comment type="caution">
    <text evidence="7">The sequence shown here is derived from an EMBL/GenBank/DDBJ whole genome shotgun (WGS) entry which is preliminary data.</text>
</comment>
<keyword evidence="8" id="KW-1185">Reference proteome</keyword>
<dbReference type="SMART" id="SM00388">
    <property type="entry name" value="HisKA"/>
    <property type="match status" value="1"/>
</dbReference>
<dbReference type="InterPro" id="IPR003661">
    <property type="entry name" value="HisK_dim/P_dom"/>
</dbReference>
<feature type="domain" description="Histidine kinase" evidence="6">
    <location>
        <begin position="112"/>
        <end position="326"/>
    </location>
</feature>
<dbReference type="InterPro" id="IPR003594">
    <property type="entry name" value="HATPase_dom"/>
</dbReference>
<organism evidence="7 8">
    <name type="scientific">Cognatilysobacter xinjiangensis</name>
    <dbReference type="NCBI Taxonomy" id="546892"/>
    <lineage>
        <taxon>Bacteria</taxon>
        <taxon>Pseudomonadati</taxon>
        <taxon>Pseudomonadota</taxon>
        <taxon>Gammaproteobacteria</taxon>
        <taxon>Lysobacterales</taxon>
        <taxon>Lysobacteraceae</taxon>
        <taxon>Cognatilysobacter</taxon>
    </lineage>
</organism>
<comment type="catalytic activity">
    <reaction evidence="1">
        <text>ATP + protein L-histidine = ADP + protein N-phospho-L-histidine.</text>
        <dbReference type="EC" id="2.7.13.3"/>
    </reaction>
</comment>
<dbReference type="SUPFAM" id="SSF55874">
    <property type="entry name" value="ATPase domain of HSP90 chaperone/DNA topoisomerase II/histidine kinase"/>
    <property type="match status" value="1"/>
</dbReference>
<proteinExistence type="predicted"/>
<dbReference type="PROSITE" id="PS50109">
    <property type="entry name" value="HIS_KIN"/>
    <property type="match status" value="1"/>
</dbReference>